<dbReference type="GO" id="GO:0045892">
    <property type="term" value="P:negative regulation of DNA-templated transcription"/>
    <property type="evidence" value="ECO:0007669"/>
    <property type="project" value="UniProtKB-UniRule"/>
</dbReference>
<keyword evidence="3" id="KW-0804">Transcription</keyword>
<dbReference type="GO" id="GO:0003700">
    <property type="term" value="F:DNA-binding transcription factor activity"/>
    <property type="evidence" value="ECO:0007669"/>
    <property type="project" value="UniProtKB-UniRule"/>
</dbReference>
<accession>A0A3L7AAJ6</accession>
<proteinExistence type="predicted"/>
<dbReference type="Pfam" id="PF07702">
    <property type="entry name" value="UTRA"/>
    <property type="match status" value="1"/>
</dbReference>
<reference evidence="6 7" key="1">
    <citation type="submission" date="2018-10" db="EMBL/GenBank/DDBJ databases">
        <title>Xanthobacter tagetidis genome sequencing and assembly.</title>
        <authorList>
            <person name="Maclea K.S."/>
            <person name="Goen A.E."/>
            <person name="Fatima S.A."/>
        </authorList>
    </citation>
    <scope>NUCLEOTIDE SEQUENCE [LARGE SCALE GENOMIC DNA]</scope>
    <source>
        <strain evidence="6 7">ATCC 700314</strain>
    </source>
</reference>
<evidence type="ECO:0000313" key="7">
    <source>
        <dbReference type="Proteomes" id="UP000269692"/>
    </source>
</evidence>
<dbReference type="CDD" id="cd07377">
    <property type="entry name" value="WHTH_GntR"/>
    <property type="match status" value="1"/>
</dbReference>
<dbReference type="Proteomes" id="UP000269692">
    <property type="component" value="Unassembled WGS sequence"/>
</dbReference>
<evidence type="ECO:0000256" key="2">
    <source>
        <dbReference type="ARBA" id="ARBA00023125"/>
    </source>
</evidence>
<dbReference type="PANTHER" id="PTHR44846">
    <property type="entry name" value="MANNOSYL-D-GLYCERATE TRANSPORT/METABOLISM SYSTEM REPRESSOR MNGR-RELATED"/>
    <property type="match status" value="1"/>
</dbReference>
<dbReference type="SUPFAM" id="SSF64288">
    <property type="entry name" value="Chorismate lyase-like"/>
    <property type="match status" value="1"/>
</dbReference>
<protein>
    <recommendedName>
        <fullName evidence="4">Histidine utilization repressor</fullName>
    </recommendedName>
</protein>
<dbReference type="PRINTS" id="PR00035">
    <property type="entry name" value="HTHGNTR"/>
</dbReference>
<dbReference type="GO" id="GO:0006547">
    <property type="term" value="P:L-histidine metabolic process"/>
    <property type="evidence" value="ECO:0007669"/>
    <property type="project" value="UniProtKB-UniRule"/>
</dbReference>
<dbReference type="GO" id="GO:0003677">
    <property type="term" value="F:DNA binding"/>
    <property type="evidence" value="ECO:0007669"/>
    <property type="project" value="UniProtKB-UniRule"/>
</dbReference>
<dbReference type="SUPFAM" id="SSF46785">
    <property type="entry name" value="Winged helix' DNA-binding domain"/>
    <property type="match status" value="1"/>
</dbReference>
<keyword evidence="1" id="KW-0805">Transcription regulation</keyword>
<dbReference type="NCBIfam" id="TIGR02018">
    <property type="entry name" value="his_ut_repres"/>
    <property type="match status" value="1"/>
</dbReference>
<dbReference type="PANTHER" id="PTHR44846:SF16">
    <property type="entry name" value="TRANSCRIPTIONAL REGULATOR PHNF-RELATED"/>
    <property type="match status" value="1"/>
</dbReference>
<dbReference type="InterPro" id="IPR050679">
    <property type="entry name" value="Bact_HTH_transcr_reg"/>
</dbReference>
<dbReference type="InterPro" id="IPR036390">
    <property type="entry name" value="WH_DNA-bd_sf"/>
</dbReference>
<dbReference type="PROSITE" id="PS50949">
    <property type="entry name" value="HTH_GNTR"/>
    <property type="match status" value="1"/>
</dbReference>
<evidence type="ECO:0000313" key="6">
    <source>
        <dbReference type="EMBL" id="RLP77217.1"/>
    </source>
</evidence>
<dbReference type="Gene3D" id="3.40.1410.10">
    <property type="entry name" value="Chorismate lyase-like"/>
    <property type="match status" value="1"/>
</dbReference>
<dbReference type="AlphaFoldDB" id="A0A3L7AAJ6"/>
<dbReference type="Gene3D" id="1.10.10.10">
    <property type="entry name" value="Winged helix-like DNA-binding domain superfamily/Winged helix DNA-binding domain"/>
    <property type="match status" value="1"/>
</dbReference>
<evidence type="ECO:0000256" key="3">
    <source>
        <dbReference type="ARBA" id="ARBA00023163"/>
    </source>
</evidence>
<name>A0A3L7AAJ6_9HYPH</name>
<evidence type="ECO:0000256" key="4">
    <source>
        <dbReference type="NCBIfam" id="TIGR02018"/>
    </source>
</evidence>
<dbReference type="InterPro" id="IPR010248">
    <property type="entry name" value="His_ut_repres"/>
</dbReference>
<dbReference type="InterPro" id="IPR000524">
    <property type="entry name" value="Tscrpt_reg_HTH_GntR"/>
</dbReference>
<keyword evidence="7" id="KW-1185">Reference proteome</keyword>
<evidence type="ECO:0000259" key="5">
    <source>
        <dbReference type="PROSITE" id="PS50949"/>
    </source>
</evidence>
<dbReference type="SMART" id="SM00345">
    <property type="entry name" value="HTH_GNTR"/>
    <property type="match status" value="1"/>
</dbReference>
<dbReference type="InterPro" id="IPR011663">
    <property type="entry name" value="UTRA"/>
</dbReference>
<dbReference type="RefSeq" id="WP_121624054.1">
    <property type="nucleotide sequence ID" value="NZ_JACIIW010000008.1"/>
</dbReference>
<sequence>MEGAADGEAEGKGAPTLNRRIRADIEAKILSGEWGPGHRIPYEHELMAQYGCARMTVNKVVSELAAAGLIERRRRAGSFVAAPRIQSAILQIPDIEAEVTARGEAYRYELLRQERRPAARSVPAEWALAPRGRVLEIECRHMAGSRPFALEHRLINLSAVPEAEAVDFARQAPSSWLVGHVPWTAAEHKIAAVNALPEMAKRLDIPDGSACLELVRRTWRGDENITLVRQTFRGDLFDLVARFTPAQTPNGG</sequence>
<gene>
    <name evidence="6" type="primary">hutC</name>
    <name evidence="6" type="ORF">D9R14_13970</name>
</gene>
<evidence type="ECO:0000256" key="1">
    <source>
        <dbReference type="ARBA" id="ARBA00023015"/>
    </source>
</evidence>
<dbReference type="Pfam" id="PF00392">
    <property type="entry name" value="GntR"/>
    <property type="match status" value="1"/>
</dbReference>
<dbReference type="InterPro" id="IPR028978">
    <property type="entry name" value="Chorismate_lyase_/UTRA_dom_sf"/>
</dbReference>
<feature type="domain" description="HTH gntR-type" evidence="5">
    <location>
        <begin position="15"/>
        <end position="83"/>
    </location>
</feature>
<comment type="caution">
    <text evidence="6">The sequence shown here is derived from an EMBL/GenBank/DDBJ whole genome shotgun (WGS) entry which is preliminary data.</text>
</comment>
<dbReference type="OrthoDB" id="9808698at2"/>
<keyword evidence="2" id="KW-0238">DNA-binding</keyword>
<dbReference type="InterPro" id="IPR036388">
    <property type="entry name" value="WH-like_DNA-bd_sf"/>
</dbReference>
<organism evidence="6 7">
    <name type="scientific">Xanthobacter tagetidis</name>
    <dbReference type="NCBI Taxonomy" id="60216"/>
    <lineage>
        <taxon>Bacteria</taxon>
        <taxon>Pseudomonadati</taxon>
        <taxon>Pseudomonadota</taxon>
        <taxon>Alphaproteobacteria</taxon>
        <taxon>Hyphomicrobiales</taxon>
        <taxon>Xanthobacteraceae</taxon>
        <taxon>Xanthobacter</taxon>
    </lineage>
</organism>
<dbReference type="EMBL" id="RCTF01000011">
    <property type="protein sequence ID" value="RLP77217.1"/>
    <property type="molecule type" value="Genomic_DNA"/>
</dbReference>
<dbReference type="SMART" id="SM00866">
    <property type="entry name" value="UTRA"/>
    <property type="match status" value="1"/>
</dbReference>